<protein>
    <submittedName>
        <fullName evidence="2">Outer membrane protein beta-barrel domain-containing protein</fullName>
    </submittedName>
</protein>
<evidence type="ECO:0000313" key="2">
    <source>
        <dbReference type="EMBL" id="SNT24737.1"/>
    </source>
</evidence>
<dbReference type="InterPro" id="IPR025665">
    <property type="entry name" value="Beta-barrel_OMP_2"/>
</dbReference>
<evidence type="ECO:0000313" key="3">
    <source>
        <dbReference type="Proteomes" id="UP000198393"/>
    </source>
</evidence>
<dbReference type="OrthoDB" id="1160354at2"/>
<sequence length="176" mass="19475">MKSYLILIISLIFTTKVISQTPEGIGIRAGLNYAETGITDANKGIHFGAYGYVRLSEKIGLQPEILYSKEGSFGINLNYLDIPILLKLNSQSGFNIHLGPEVGYLLSANDEDGSDIKASYEKLKLSSVLGVGWDTPSGFQFSTKYIFGLTRMPVDDGFKGWVYQFSIGYTLFRFSD</sequence>
<dbReference type="RefSeq" id="WP_089357630.1">
    <property type="nucleotide sequence ID" value="NZ_FZPD01000005.1"/>
</dbReference>
<proteinExistence type="predicted"/>
<reference evidence="2 3" key="1">
    <citation type="submission" date="2017-06" db="EMBL/GenBank/DDBJ databases">
        <authorList>
            <person name="Kim H.J."/>
            <person name="Triplett B.A."/>
        </authorList>
    </citation>
    <scope>NUCLEOTIDE SEQUENCE [LARGE SCALE GENOMIC DNA]</scope>
    <source>
        <strain evidence="2 3">DSM 19307</strain>
    </source>
</reference>
<dbReference type="EMBL" id="FZPD01000005">
    <property type="protein sequence ID" value="SNT24737.1"/>
    <property type="molecule type" value="Genomic_DNA"/>
</dbReference>
<feature type="domain" description="Outer membrane protein beta-barrel" evidence="1">
    <location>
        <begin position="25"/>
        <end position="151"/>
    </location>
</feature>
<accession>A0A239L298</accession>
<keyword evidence="3" id="KW-1185">Reference proteome</keyword>
<gene>
    <name evidence="2" type="ORF">SAMN05421640_2934</name>
</gene>
<dbReference type="Proteomes" id="UP000198393">
    <property type="component" value="Unassembled WGS sequence"/>
</dbReference>
<dbReference type="Pfam" id="PF13568">
    <property type="entry name" value="OMP_b-brl_2"/>
    <property type="match status" value="1"/>
</dbReference>
<evidence type="ECO:0000259" key="1">
    <source>
        <dbReference type="Pfam" id="PF13568"/>
    </source>
</evidence>
<dbReference type="AlphaFoldDB" id="A0A239L298"/>
<name>A0A239L298_EKHLU</name>
<organism evidence="2 3">
    <name type="scientific">Ekhidna lutea</name>
    <dbReference type="NCBI Taxonomy" id="447679"/>
    <lineage>
        <taxon>Bacteria</taxon>
        <taxon>Pseudomonadati</taxon>
        <taxon>Bacteroidota</taxon>
        <taxon>Cytophagia</taxon>
        <taxon>Cytophagales</taxon>
        <taxon>Reichenbachiellaceae</taxon>
        <taxon>Ekhidna</taxon>
    </lineage>
</organism>